<evidence type="ECO:0000259" key="5">
    <source>
        <dbReference type="PROSITE" id="PS50279"/>
    </source>
</evidence>
<dbReference type="Pfam" id="PF00014">
    <property type="entry name" value="Kunitz_BPTI"/>
    <property type="match status" value="1"/>
</dbReference>
<dbReference type="InterPro" id="IPR050098">
    <property type="entry name" value="TFPI/VKTCI-like"/>
</dbReference>
<evidence type="ECO:0000256" key="4">
    <source>
        <dbReference type="SAM" id="SignalP"/>
    </source>
</evidence>
<keyword evidence="2" id="KW-0722">Serine protease inhibitor</keyword>
<dbReference type="GO" id="GO:0004867">
    <property type="term" value="F:serine-type endopeptidase inhibitor activity"/>
    <property type="evidence" value="ECO:0007669"/>
    <property type="project" value="UniProtKB-KW"/>
</dbReference>
<dbReference type="PRINTS" id="PR00759">
    <property type="entry name" value="BASICPTASE"/>
</dbReference>
<feature type="domain" description="BPTI/Kunitz inhibitor" evidence="5">
    <location>
        <begin position="20"/>
        <end position="70"/>
    </location>
</feature>
<dbReference type="Gene3D" id="4.10.410.10">
    <property type="entry name" value="Pancreatic trypsin inhibitor Kunitz domain"/>
    <property type="match status" value="1"/>
</dbReference>
<keyword evidence="4" id="KW-0732">Signal</keyword>
<dbReference type="PROSITE" id="PS50279">
    <property type="entry name" value="BPTI_KUNITZ_2"/>
    <property type="match status" value="1"/>
</dbReference>
<sequence>MKVLLYLCVVICTVYSDPRCLEGVRPGHCKGYAIRYAFYTNDYTCRQFVYSGCDGNNNHFKTLDECQKYCLPELVLSKEV</sequence>
<dbReference type="AlphaFoldDB" id="A0ABD0S6P2"/>
<name>A0ABD0S6P2_LOXSC</name>
<evidence type="ECO:0000256" key="1">
    <source>
        <dbReference type="ARBA" id="ARBA00022690"/>
    </source>
</evidence>
<feature type="chain" id="PRO_5044862353" description="BPTI/Kunitz inhibitor domain-containing protein" evidence="4">
    <location>
        <begin position="17"/>
        <end position="80"/>
    </location>
</feature>
<gene>
    <name evidence="6" type="ORF">ABMA28_011241</name>
</gene>
<keyword evidence="1" id="KW-0646">Protease inhibitor</keyword>
<organism evidence="6 7">
    <name type="scientific">Loxostege sticticalis</name>
    <name type="common">Beet webworm moth</name>
    <dbReference type="NCBI Taxonomy" id="481309"/>
    <lineage>
        <taxon>Eukaryota</taxon>
        <taxon>Metazoa</taxon>
        <taxon>Ecdysozoa</taxon>
        <taxon>Arthropoda</taxon>
        <taxon>Hexapoda</taxon>
        <taxon>Insecta</taxon>
        <taxon>Pterygota</taxon>
        <taxon>Neoptera</taxon>
        <taxon>Endopterygota</taxon>
        <taxon>Lepidoptera</taxon>
        <taxon>Glossata</taxon>
        <taxon>Ditrysia</taxon>
        <taxon>Pyraloidea</taxon>
        <taxon>Crambidae</taxon>
        <taxon>Pyraustinae</taxon>
        <taxon>Loxostege</taxon>
    </lineage>
</organism>
<dbReference type="PANTHER" id="PTHR10083:SF374">
    <property type="entry name" value="BPTI_KUNITZ INHIBITOR DOMAIN-CONTAINING PROTEIN"/>
    <property type="match status" value="1"/>
</dbReference>
<dbReference type="Proteomes" id="UP001549921">
    <property type="component" value="Unassembled WGS sequence"/>
</dbReference>
<comment type="caution">
    <text evidence="6">The sequence shown here is derived from an EMBL/GenBank/DDBJ whole genome shotgun (WGS) entry which is preliminary data.</text>
</comment>
<dbReference type="InterPro" id="IPR002223">
    <property type="entry name" value="Kunitz_BPTI"/>
</dbReference>
<dbReference type="SMART" id="SM00131">
    <property type="entry name" value="KU"/>
    <property type="match status" value="1"/>
</dbReference>
<reference evidence="6 7" key="1">
    <citation type="submission" date="2024-06" db="EMBL/GenBank/DDBJ databases">
        <title>A chromosome-level genome assembly of beet webworm, Loxostege sticticalis.</title>
        <authorList>
            <person name="Zhang Y."/>
        </authorList>
    </citation>
    <scope>NUCLEOTIDE SEQUENCE [LARGE SCALE GENOMIC DNA]</scope>
    <source>
        <strain evidence="6">AQ028</strain>
        <tissue evidence="6">Male pupae</tissue>
    </source>
</reference>
<evidence type="ECO:0000313" key="7">
    <source>
        <dbReference type="Proteomes" id="UP001549921"/>
    </source>
</evidence>
<dbReference type="SUPFAM" id="SSF57362">
    <property type="entry name" value="BPTI-like"/>
    <property type="match status" value="1"/>
</dbReference>
<feature type="signal peptide" evidence="4">
    <location>
        <begin position="1"/>
        <end position="16"/>
    </location>
</feature>
<proteinExistence type="predicted"/>
<dbReference type="PROSITE" id="PS00280">
    <property type="entry name" value="BPTI_KUNITZ_1"/>
    <property type="match status" value="1"/>
</dbReference>
<dbReference type="PANTHER" id="PTHR10083">
    <property type="entry name" value="KUNITZ-TYPE PROTEASE INHIBITOR-RELATED"/>
    <property type="match status" value="1"/>
</dbReference>
<protein>
    <recommendedName>
        <fullName evidence="5">BPTI/Kunitz inhibitor domain-containing protein</fullName>
    </recommendedName>
</protein>
<evidence type="ECO:0000313" key="6">
    <source>
        <dbReference type="EMBL" id="KAL0809735.1"/>
    </source>
</evidence>
<dbReference type="InterPro" id="IPR020901">
    <property type="entry name" value="Prtase_inh_Kunz-CS"/>
</dbReference>
<keyword evidence="3" id="KW-1015">Disulfide bond</keyword>
<accession>A0ABD0S6P2</accession>
<evidence type="ECO:0000256" key="3">
    <source>
        <dbReference type="ARBA" id="ARBA00023157"/>
    </source>
</evidence>
<dbReference type="EMBL" id="JBEDNZ010000028">
    <property type="protein sequence ID" value="KAL0809735.1"/>
    <property type="molecule type" value="Genomic_DNA"/>
</dbReference>
<dbReference type="CDD" id="cd00109">
    <property type="entry name" value="Kunitz-type"/>
    <property type="match status" value="1"/>
</dbReference>
<evidence type="ECO:0000256" key="2">
    <source>
        <dbReference type="ARBA" id="ARBA00022900"/>
    </source>
</evidence>
<dbReference type="InterPro" id="IPR036880">
    <property type="entry name" value="Kunitz_BPTI_sf"/>
</dbReference>